<dbReference type="EMBL" id="CP007268">
    <property type="protein sequence ID" value="AHK78747.1"/>
    <property type="molecule type" value="Genomic_DNA"/>
</dbReference>
<feature type="region of interest" description="Disordered" evidence="1">
    <location>
        <begin position="211"/>
        <end position="230"/>
    </location>
</feature>
<reference evidence="2 3" key="1">
    <citation type="journal article" date="2014" name="J Genomics">
        <title>Draft Genome Sequence of the Extremely Halophilic Phototrophic Purple Sulfur Bacterium Halorhodospira halochloris.</title>
        <authorList>
            <person name="Singh K.S."/>
            <person name="Kirksey J."/>
            <person name="Hoff W.D."/>
            <person name="Deole R."/>
        </authorList>
    </citation>
    <scope>NUCLEOTIDE SEQUENCE [LARGE SCALE GENOMIC DNA]</scope>
    <source>
        <strain evidence="2 3">A</strain>
    </source>
</reference>
<reference evidence="3" key="2">
    <citation type="submission" date="2014-02" db="EMBL/GenBank/DDBJ databases">
        <title>Draft Genome Sequence of extremely halophilic bacteria Halorhodospira halochloris.</title>
        <authorList>
            <person name="Singh K.S."/>
        </authorList>
    </citation>
    <scope>NUCLEOTIDE SEQUENCE [LARGE SCALE GENOMIC DNA]</scope>
    <source>
        <strain evidence="3">A</strain>
    </source>
</reference>
<proteinExistence type="predicted"/>
<evidence type="ECO:0000313" key="2">
    <source>
        <dbReference type="EMBL" id="AHK78747.1"/>
    </source>
</evidence>
<keyword evidence="3" id="KW-1185">Reference proteome</keyword>
<protein>
    <recommendedName>
        <fullName evidence="4">N-acetyltransferase domain-containing protein</fullName>
    </recommendedName>
</protein>
<gene>
    <name evidence="2" type="ORF">M911_05700</name>
</gene>
<evidence type="ECO:0008006" key="4">
    <source>
        <dbReference type="Google" id="ProtNLM"/>
    </source>
</evidence>
<sequence length="230" mass="25766">MFFTLRQLGWCDGVWFLLSELVGRLSGGRAQIIKYHLLVQPLNDMPHIPPYRGAALHVREVEEGDPLLEAMGRNPQSMRRRFQQGAHCLALLKHGDLVGYLWWQGGAYEEDEVRCLFLPQPEGRAVWDFDVFICPSQRLSASFAKLWQEAGRRLRERGFTHTCSRISAFNPASLSAHRHLGAHVVGSRIFMVFGGLEVSVGSQTPRWYVSRPGTPGPHIKVGPLGDGPVG</sequence>
<dbReference type="KEGG" id="hhc:M911_05700"/>
<evidence type="ECO:0000313" key="3">
    <source>
        <dbReference type="Proteomes" id="UP000019442"/>
    </source>
</evidence>
<organism evidence="2 3">
    <name type="scientific">Ectothiorhodospira haloalkaliphila</name>
    <dbReference type="NCBI Taxonomy" id="421628"/>
    <lineage>
        <taxon>Bacteria</taxon>
        <taxon>Pseudomonadati</taxon>
        <taxon>Pseudomonadota</taxon>
        <taxon>Gammaproteobacteria</taxon>
        <taxon>Chromatiales</taxon>
        <taxon>Ectothiorhodospiraceae</taxon>
        <taxon>Ectothiorhodospira</taxon>
    </lineage>
</organism>
<dbReference type="HOGENOM" id="CLU_087563_0_0_6"/>
<accession>W8KP20</accession>
<evidence type="ECO:0000256" key="1">
    <source>
        <dbReference type="SAM" id="MobiDB-lite"/>
    </source>
</evidence>
<name>W8KP20_9GAMM</name>
<dbReference type="AlphaFoldDB" id="W8KP20"/>
<dbReference type="Proteomes" id="UP000019442">
    <property type="component" value="Chromosome"/>
</dbReference>
<dbReference type="InterPro" id="IPR016181">
    <property type="entry name" value="Acyl_CoA_acyltransferase"/>
</dbReference>
<dbReference type="SUPFAM" id="SSF55729">
    <property type="entry name" value="Acyl-CoA N-acyltransferases (Nat)"/>
    <property type="match status" value="1"/>
</dbReference>
<dbReference type="Gene3D" id="3.40.630.30">
    <property type="match status" value="1"/>
</dbReference>